<evidence type="ECO:0000313" key="6">
    <source>
        <dbReference type="Proteomes" id="UP000054858"/>
    </source>
</evidence>
<dbReference type="GO" id="GO:0005975">
    <property type="term" value="P:carbohydrate metabolic process"/>
    <property type="evidence" value="ECO:0007669"/>
    <property type="project" value="InterPro"/>
</dbReference>
<dbReference type="InterPro" id="IPR016283">
    <property type="entry name" value="Glyco_hydro_19"/>
</dbReference>
<keyword evidence="1" id="KW-0611">Plant defense</keyword>
<dbReference type="PIRSF" id="PIRSF001060">
    <property type="entry name" value="Endochitinase"/>
    <property type="match status" value="1"/>
</dbReference>
<dbReference type="PANTHER" id="PTHR22595:SF79">
    <property type="entry name" value="CHITINASE 12"/>
    <property type="match status" value="1"/>
</dbReference>
<gene>
    <name evidence="5" type="ORF">Loak_0062</name>
</gene>
<dbReference type="InterPro" id="IPR023346">
    <property type="entry name" value="Lysozyme-like_dom_sf"/>
</dbReference>
<evidence type="ECO:0000256" key="2">
    <source>
        <dbReference type="ARBA" id="ARBA00023157"/>
    </source>
</evidence>
<reference evidence="5 6" key="1">
    <citation type="submission" date="2015-11" db="EMBL/GenBank/DDBJ databases">
        <title>Genomic analysis of 38 Legionella species identifies large and diverse effector repertoires.</title>
        <authorList>
            <person name="Burstein D."/>
            <person name="Amaro F."/>
            <person name="Zusman T."/>
            <person name="Lifshitz Z."/>
            <person name="Cohen O."/>
            <person name="Gilbert J.A."/>
            <person name="Pupko T."/>
            <person name="Shuman H.A."/>
            <person name="Segal G."/>
        </authorList>
    </citation>
    <scope>NUCLEOTIDE SEQUENCE [LARGE SCALE GENOMIC DNA]</scope>
    <source>
        <strain evidence="5 6">Oak Ridge-10</strain>
    </source>
</reference>
<dbReference type="Pfam" id="PF00182">
    <property type="entry name" value="Glyco_hydro_19"/>
    <property type="match status" value="1"/>
</dbReference>
<sequence>MRFYPDDFKNQMNIKNTIKCFSIVGTMIVGAFSPHPVHAVDSAQFPISKQTFKKFFPNANAVFTYEGLIQAAAKYPSFLNQGSEEQVKSELVAFLANAAHETTGGWPTAPGGPYAWGLYFAQEVGCESGHCTQYTDPTSAYKPVAGQTYHGRGAMQLSWNYNYGQASEAIYGNANKLLQEPGLVATDPVLAWETAIWFWMTPQAPKPSAHEVVMGDPAAYKNDVFGETVNIINGGIECGHGMNPQLENRIGFYKHFAQLLGISVPTHLGEYCQNPN</sequence>
<evidence type="ECO:0000256" key="1">
    <source>
        <dbReference type="ARBA" id="ARBA00022821"/>
    </source>
</evidence>
<dbReference type="CDD" id="cd00325">
    <property type="entry name" value="chitinase_GH19"/>
    <property type="match status" value="1"/>
</dbReference>
<dbReference type="InterPro" id="IPR000726">
    <property type="entry name" value="Glyco_hydro_19_cat"/>
</dbReference>
<dbReference type="Proteomes" id="UP000054858">
    <property type="component" value="Unassembled WGS sequence"/>
</dbReference>
<dbReference type="GO" id="GO:0004568">
    <property type="term" value="F:chitinase activity"/>
    <property type="evidence" value="ECO:0007669"/>
    <property type="project" value="InterPro"/>
</dbReference>
<evidence type="ECO:0000256" key="3">
    <source>
        <dbReference type="PIRSR" id="PIRSR001060-1"/>
    </source>
</evidence>
<keyword evidence="2" id="KW-1015">Disulfide bond</keyword>
<dbReference type="GO" id="GO:0050832">
    <property type="term" value="P:defense response to fungus"/>
    <property type="evidence" value="ECO:0007669"/>
    <property type="project" value="UniProtKB-ARBA"/>
</dbReference>
<evidence type="ECO:0000259" key="4">
    <source>
        <dbReference type="Pfam" id="PF00182"/>
    </source>
</evidence>
<dbReference type="GO" id="GO:0006032">
    <property type="term" value="P:chitin catabolic process"/>
    <property type="evidence" value="ECO:0007669"/>
    <property type="project" value="InterPro"/>
</dbReference>
<dbReference type="PATRIC" id="fig|29423.5.peg.67"/>
<dbReference type="SUPFAM" id="SSF53955">
    <property type="entry name" value="Lysozyme-like"/>
    <property type="match status" value="1"/>
</dbReference>
<evidence type="ECO:0000313" key="5">
    <source>
        <dbReference type="EMBL" id="KTD44551.1"/>
    </source>
</evidence>
<organism evidence="5 6">
    <name type="scientific">Legionella oakridgensis</name>
    <dbReference type="NCBI Taxonomy" id="29423"/>
    <lineage>
        <taxon>Bacteria</taxon>
        <taxon>Pseudomonadati</taxon>
        <taxon>Pseudomonadota</taxon>
        <taxon>Gammaproteobacteria</taxon>
        <taxon>Legionellales</taxon>
        <taxon>Legionellaceae</taxon>
        <taxon>Legionella</taxon>
    </lineage>
</organism>
<proteinExistence type="predicted"/>
<comment type="caution">
    <text evidence="5">The sequence shown here is derived from an EMBL/GenBank/DDBJ whole genome shotgun (WGS) entry which is preliminary data.</text>
</comment>
<dbReference type="EMBL" id="LNYP01000002">
    <property type="protein sequence ID" value="KTD44551.1"/>
    <property type="molecule type" value="Genomic_DNA"/>
</dbReference>
<protein>
    <submittedName>
        <fullName evidence="5">Chitinase class I</fullName>
    </submittedName>
</protein>
<dbReference type="Gene3D" id="1.10.530.10">
    <property type="match status" value="1"/>
</dbReference>
<dbReference type="GO" id="GO:0016998">
    <property type="term" value="P:cell wall macromolecule catabolic process"/>
    <property type="evidence" value="ECO:0007669"/>
    <property type="project" value="InterPro"/>
</dbReference>
<dbReference type="PANTHER" id="PTHR22595">
    <property type="entry name" value="CHITINASE-RELATED"/>
    <property type="match status" value="1"/>
</dbReference>
<dbReference type="Gene3D" id="3.30.20.10">
    <property type="entry name" value="Endochitinase, domain 2"/>
    <property type="match status" value="1"/>
</dbReference>
<accession>A0A0W0XIZ4</accession>
<dbReference type="AlphaFoldDB" id="A0A0W0XIZ4"/>
<feature type="active site" description="Proton donor" evidence="3">
    <location>
        <position position="101"/>
    </location>
</feature>
<feature type="domain" description="Glycoside hydrolase family 19 catalytic" evidence="4">
    <location>
        <begin position="58"/>
        <end position="264"/>
    </location>
</feature>
<name>A0A0W0XIZ4_9GAMM</name>